<dbReference type="EMBL" id="JAOCIY010000159">
    <property type="protein sequence ID" value="MDH1482850.1"/>
    <property type="molecule type" value="Genomic_DNA"/>
</dbReference>
<protein>
    <submittedName>
        <fullName evidence="1">DUF4222 domain-containing protein</fullName>
    </submittedName>
</protein>
<dbReference type="AlphaFoldDB" id="A0AA42R5F1"/>
<dbReference type="InterPro" id="IPR025317">
    <property type="entry name" value="DUF4222"/>
</dbReference>
<dbReference type="Pfam" id="PF13973">
    <property type="entry name" value="DUF4222"/>
    <property type="match status" value="1"/>
</dbReference>
<dbReference type="RefSeq" id="WP_261659175.1">
    <property type="nucleotide sequence ID" value="NZ_CP104836.1"/>
</dbReference>
<reference evidence="1" key="1">
    <citation type="submission" date="2022-09" db="EMBL/GenBank/DDBJ databases">
        <title>Intensive care unit water sources are persistently colonized with multi-drug resistant bacteria and are the site of extensive horizontal gene transfer of antibiotic resistance genes.</title>
        <authorList>
            <person name="Diorio-Toth L."/>
        </authorList>
    </citation>
    <scope>NUCLEOTIDE SEQUENCE</scope>
    <source>
        <strain evidence="1">GD03711</strain>
    </source>
</reference>
<organism evidence="1 2">
    <name type="scientific">Enterobacter cloacae</name>
    <dbReference type="NCBI Taxonomy" id="550"/>
    <lineage>
        <taxon>Bacteria</taxon>
        <taxon>Pseudomonadati</taxon>
        <taxon>Pseudomonadota</taxon>
        <taxon>Gammaproteobacteria</taxon>
        <taxon>Enterobacterales</taxon>
        <taxon>Enterobacteriaceae</taxon>
        <taxon>Enterobacter</taxon>
        <taxon>Enterobacter cloacae complex</taxon>
    </lineage>
</organism>
<gene>
    <name evidence="1" type="ORF">N5E88_25695</name>
</gene>
<name>A0AA42R5F1_ENTCL</name>
<evidence type="ECO:0000313" key="1">
    <source>
        <dbReference type="EMBL" id="MDH1482850.1"/>
    </source>
</evidence>
<evidence type="ECO:0000313" key="2">
    <source>
        <dbReference type="Proteomes" id="UP001161707"/>
    </source>
</evidence>
<comment type="caution">
    <text evidence="1">The sequence shown here is derived from an EMBL/GenBank/DDBJ whole genome shotgun (WGS) entry which is preliminary data.</text>
</comment>
<proteinExistence type="predicted"/>
<dbReference type="Proteomes" id="UP001161707">
    <property type="component" value="Unassembled WGS sequence"/>
</dbReference>
<accession>A0AA42R5F1</accession>
<sequence length="79" mass="9330">MFKLIQRGQIFADQHNWPVIIHSSTSEVVRYWRQGRINTASIDRFINDFEPLDHREAAQIRVELETSEHIKSLRAKRAA</sequence>